<sequence>MILVTGASGTLGRPVTRLLAEAGADVRALSRRAREPEAAVTWCKGDLVTGEGVEDALAGVETIVHCASDPLHAKRDLPAARTLIEAARRQGAPHLLYISIVGVDKIPYRYYRIKYAVERAIEESGLPYTILRATQFHTLPAAVFAALTKIPGVVLLPRGLRDQPVDVGEVAGRLAELALAAGPARRVDDMGGPEVLTVEEMMRDYLRARGLRRPVRVPVPLPGRAARGFREGHHLVPDRAVGKRTWHQFLTETDTQR</sequence>
<name>A0A7X0FVC6_9ACTN</name>
<dbReference type="GO" id="GO:0044877">
    <property type="term" value="F:protein-containing complex binding"/>
    <property type="evidence" value="ECO:0007669"/>
    <property type="project" value="TreeGrafter"/>
</dbReference>
<dbReference type="AlphaFoldDB" id="A0A7X0FVC6"/>
<dbReference type="RefSeq" id="WP_185024042.1">
    <property type="nucleotide sequence ID" value="NZ_JACHMQ010000001.1"/>
</dbReference>
<dbReference type="Pfam" id="PF13460">
    <property type="entry name" value="NAD_binding_10"/>
    <property type="match status" value="1"/>
</dbReference>
<feature type="domain" description="NAD(P)-binding" evidence="1">
    <location>
        <begin position="6"/>
        <end position="137"/>
    </location>
</feature>
<dbReference type="InterPro" id="IPR051207">
    <property type="entry name" value="ComplexI_NDUFA9_subunit"/>
</dbReference>
<organism evidence="2 3">
    <name type="scientific">Actinomadura coerulea</name>
    <dbReference type="NCBI Taxonomy" id="46159"/>
    <lineage>
        <taxon>Bacteria</taxon>
        <taxon>Bacillati</taxon>
        <taxon>Actinomycetota</taxon>
        <taxon>Actinomycetes</taxon>
        <taxon>Streptosporangiales</taxon>
        <taxon>Thermomonosporaceae</taxon>
        <taxon>Actinomadura</taxon>
    </lineage>
</organism>
<dbReference type="Proteomes" id="UP000546324">
    <property type="component" value="Unassembled WGS sequence"/>
</dbReference>
<dbReference type="Gene3D" id="3.40.50.720">
    <property type="entry name" value="NAD(P)-binding Rossmann-like Domain"/>
    <property type="match status" value="1"/>
</dbReference>
<dbReference type="PANTHER" id="PTHR12126:SF11">
    <property type="entry name" value="NADH DEHYDROGENASE [UBIQUINONE] 1 ALPHA SUBCOMPLEX SUBUNIT 9, MITOCHONDRIAL"/>
    <property type="match status" value="1"/>
</dbReference>
<gene>
    <name evidence="2" type="ORF">BKA00_001292</name>
</gene>
<dbReference type="InterPro" id="IPR036291">
    <property type="entry name" value="NAD(P)-bd_dom_sf"/>
</dbReference>
<evidence type="ECO:0000313" key="3">
    <source>
        <dbReference type="Proteomes" id="UP000546324"/>
    </source>
</evidence>
<evidence type="ECO:0000313" key="2">
    <source>
        <dbReference type="EMBL" id="MBB6394378.1"/>
    </source>
</evidence>
<proteinExistence type="predicted"/>
<dbReference type="EMBL" id="JACHMQ010000001">
    <property type="protein sequence ID" value="MBB6394378.1"/>
    <property type="molecule type" value="Genomic_DNA"/>
</dbReference>
<dbReference type="SUPFAM" id="SSF51735">
    <property type="entry name" value="NAD(P)-binding Rossmann-fold domains"/>
    <property type="match status" value="1"/>
</dbReference>
<evidence type="ECO:0000259" key="1">
    <source>
        <dbReference type="Pfam" id="PF13460"/>
    </source>
</evidence>
<reference evidence="2 3" key="1">
    <citation type="submission" date="2020-08" db="EMBL/GenBank/DDBJ databases">
        <title>Sequencing the genomes of 1000 actinobacteria strains.</title>
        <authorList>
            <person name="Klenk H.-P."/>
        </authorList>
    </citation>
    <scope>NUCLEOTIDE SEQUENCE [LARGE SCALE GENOMIC DNA]</scope>
    <source>
        <strain evidence="2 3">DSM 43675</strain>
    </source>
</reference>
<dbReference type="InterPro" id="IPR016040">
    <property type="entry name" value="NAD(P)-bd_dom"/>
</dbReference>
<dbReference type="PANTHER" id="PTHR12126">
    <property type="entry name" value="NADH-UBIQUINONE OXIDOREDUCTASE 39 KDA SUBUNIT-RELATED"/>
    <property type="match status" value="1"/>
</dbReference>
<keyword evidence="3" id="KW-1185">Reference proteome</keyword>
<comment type="caution">
    <text evidence="2">The sequence shown here is derived from an EMBL/GenBank/DDBJ whole genome shotgun (WGS) entry which is preliminary data.</text>
</comment>
<accession>A0A7X0FVC6</accession>
<protein>
    <submittedName>
        <fullName evidence="2">Uncharacterized protein YbjT (DUF2867 family)</fullName>
    </submittedName>
</protein>